<evidence type="ECO:0000313" key="1">
    <source>
        <dbReference type="EMBL" id="RAO32483.1"/>
    </source>
</evidence>
<reference evidence="1 2" key="1">
    <citation type="submission" date="2018-03" db="EMBL/GenBank/DDBJ databases">
        <title>Defining the species Micromonospora saelicesensis and Micromonospora noduli under the framework of genomics.</title>
        <authorList>
            <person name="Riesco R."/>
            <person name="Trujillo M.E."/>
        </authorList>
    </citation>
    <scope>NUCLEOTIDE SEQUENCE [LARGE SCALE GENOMIC DNA]</scope>
    <source>
        <strain evidence="1 2">PSN13</strain>
    </source>
</reference>
<gene>
    <name evidence="1" type="ORF">PSN13_03817</name>
</gene>
<dbReference type="EMBL" id="PYAG01000016">
    <property type="protein sequence ID" value="RAO32483.1"/>
    <property type="molecule type" value="Genomic_DNA"/>
</dbReference>
<sequence length="95" mass="10447">MIWRRKRLSIVINHARVVNEPARDAVGGDPRHHPGGRVPAIGGAYRLPYPELGGQSPTTLNRAATSALVNRRIRPVRRSPSRIGPIEVRTSRVTG</sequence>
<name>A0A328NN82_9ACTN</name>
<proteinExistence type="predicted"/>
<accession>A0A328NN82</accession>
<comment type="caution">
    <text evidence="1">The sequence shown here is derived from an EMBL/GenBank/DDBJ whole genome shotgun (WGS) entry which is preliminary data.</text>
</comment>
<evidence type="ECO:0000313" key="2">
    <source>
        <dbReference type="Proteomes" id="UP000249419"/>
    </source>
</evidence>
<dbReference type="AlphaFoldDB" id="A0A328NN82"/>
<dbReference type="Proteomes" id="UP000249419">
    <property type="component" value="Unassembled WGS sequence"/>
</dbReference>
<organism evidence="1 2">
    <name type="scientific">Micromonospora saelicesensis</name>
    <dbReference type="NCBI Taxonomy" id="285676"/>
    <lineage>
        <taxon>Bacteria</taxon>
        <taxon>Bacillati</taxon>
        <taxon>Actinomycetota</taxon>
        <taxon>Actinomycetes</taxon>
        <taxon>Micromonosporales</taxon>
        <taxon>Micromonosporaceae</taxon>
        <taxon>Micromonospora</taxon>
    </lineage>
</organism>
<protein>
    <submittedName>
        <fullName evidence="1">Uncharacterized protein</fullName>
    </submittedName>
</protein>